<dbReference type="InterPro" id="IPR007842">
    <property type="entry name" value="HEPN_dom"/>
</dbReference>
<feature type="domain" description="HEPN" evidence="2">
    <location>
        <begin position="13"/>
        <end position="126"/>
    </location>
</feature>
<reference evidence="3 4" key="1">
    <citation type="submission" date="2019-02" db="EMBL/GenBank/DDBJ databases">
        <title>Arundinibacter roseus gen. nov., sp. nov., a new member of the family Cytophagaceae.</title>
        <authorList>
            <person name="Szuroczki S."/>
            <person name="Khayer B."/>
            <person name="Sproer C."/>
            <person name="Toumi M."/>
            <person name="Szabo A."/>
            <person name="Felfoldi T."/>
            <person name="Schumann P."/>
            <person name="Toth E."/>
        </authorList>
    </citation>
    <scope>NUCLEOTIDE SEQUENCE [LARGE SCALE GENOMIC DNA]</scope>
    <source>
        <strain evidence="3 4">DMA-k-7a</strain>
    </source>
</reference>
<dbReference type="PANTHER" id="PTHR36565:SF1">
    <property type="entry name" value="UPF0332 PROTEIN TM_1000"/>
    <property type="match status" value="1"/>
</dbReference>
<protein>
    <submittedName>
        <fullName evidence="3">HEPN domain-containing protein</fullName>
    </submittedName>
</protein>
<dbReference type="Pfam" id="PF05168">
    <property type="entry name" value="HEPN"/>
    <property type="match status" value="1"/>
</dbReference>
<dbReference type="InterPro" id="IPR052226">
    <property type="entry name" value="UPF0332_toxin"/>
</dbReference>
<dbReference type="PANTHER" id="PTHR36565">
    <property type="entry name" value="UPF0332 PROTEIN TM_1000"/>
    <property type="match status" value="1"/>
</dbReference>
<dbReference type="AlphaFoldDB" id="A0A4R4K8A6"/>
<evidence type="ECO:0000313" key="3">
    <source>
        <dbReference type="EMBL" id="TDB63603.1"/>
    </source>
</evidence>
<dbReference type="RefSeq" id="WP_132119072.1">
    <property type="nucleotide sequence ID" value="NZ_SMJU01000009.1"/>
</dbReference>
<comment type="similarity">
    <text evidence="1">Belongs to the UPF0332 family.</text>
</comment>
<evidence type="ECO:0000313" key="4">
    <source>
        <dbReference type="Proteomes" id="UP000295706"/>
    </source>
</evidence>
<evidence type="ECO:0000256" key="1">
    <source>
        <dbReference type="ARBA" id="ARBA00038248"/>
    </source>
</evidence>
<sequence length="129" mass="15237">MKEQDRVQLSIYRIKRARETFNEVAILLENGLWNTAVNRLYYACYYAVIALLIRHEINVNTHAGVRQMFGLHFVKTGFIDSELGRFYSSIFTMRQSADYEDYLDYSKEDVLDLLESANELIKRIEELLE</sequence>
<organism evidence="3 4">
    <name type="scientific">Arundinibacter roseus</name>
    <dbReference type="NCBI Taxonomy" id="2070510"/>
    <lineage>
        <taxon>Bacteria</taxon>
        <taxon>Pseudomonadati</taxon>
        <taxon>Bacteroidota</taxon>
        <taxon>Cytophagia</taxon>
        <taxon>Cytophagales</taxon>
        <taxon>Spirosomataceae</taxon>
        <taxon>Arundinibacter</taxon>
    </lineage>
</organism>
<proteinExistence type="inferred from homology"/>
<evidence type="ECO:0000259" key="2">
    <source>
        <dbReference type="Pfam" id="PF05168"/>
    </source>
</evidence>
<dbReference type="SUPFAM" id="SSF81593">
    <property type="entry name" value="Nucleotidyltransferase substrate binding subunit/domain"/>
    <property type="match status" value="1"/>
</dbReference>
<name>A0A4R4K8A6_9BACT</name>
<dbReference type="Gene3D" id="1.20.120.330">
    <property type="entry name" value="Nucleotidyltransferases domain 2"/>
    <property type="match status" value="1"/>
</dbReference>
<accession>A0A4R4K8A6</accession>
<keyword evidence="4" id="KW-1185">Reference proteome</keyword>
<dbReference type="EMBL" id="SMJU01000009">
    <property type="protein sequence ID" value="TDB63603.1"/>
    <property type="molecule type" value="Genomic_DNA"/>
</dbReference>
<dbReference type="OrthoDB" id="1494057at2"/>
<gene>
    <name evidence="3" type="ORF">EZE20_14950</name>
</gene>
<comment type="caution">
    <text evidence="3">The sequence shown here is derived from an EMBL/GenBank/DDBJ whole genome shotgun (WGS) entry which is preliminary data.</text>
</comment>
<dbReference type="Proteomes" id="UP000295706">
    <property type="component" value="Unassembled WGS sequence"/>
</dbReference>